<sequence>MKIYKTTLHLCGCGYETILSGNATKHKKVDCGHTMTSVSKEFVLKEDHLSAIKETSGNVSISGDNNVGIGTQHIDTQNNIDIGTQINITLQVPDKTVIASIQEAVKNDDCIEELRCADPHEIPAILFKYTRGTKAEQKVIKYDADKNVVRHVDPVTGKEVAKDLKRYRNEYLVKNADVYDDDYYIPYMPPRVQRSMKEMSTPSFDSGKKKEKQIPAADVIKMCASGDHRMYKFPVETKKFYTDVAENVDNEIKSTGKDE</sequence>
<organism evidence="1 2">
    <name type="scientific">Paramecium bursaria Chlorella virus CVA-1</name>
    <dbReference type="NCBI Taxonomy" id="42683"/>
    <lineage>
        <taxon>Viruses</taxon>
        <taxon>Varidnaviria</taxon>
        <taxon>Bamfordvirae</taxon>
        <taxon>Nucleocytoviricota</taxon>
        <taxon>Megaviricetes</taxon>
        <taxon>Algavirales</taxon>
        <taxon>Phycodnaviridae</taxon>
        <taxon>Chlorovirus</taxon>
        <taxon>Chlorovirus conductrix</taxon>
        <taxon>Paramecium bursaria Chlorella virus A1</taxon>
    </lineage>
</organism>
<evidence type="ECO:0000313" key="2">
    <source>
        <dbReference type="Proteomes" id="UP000243236"/>
    </source>
</evidence>
<keyword evidence="2" id="KW-1185">Reference proteome</keyword>
<gene>
    <name evidence="1" type="primary">CVA-1_617L</name>
    <name evidence="1" type="ORF">PBCVCVA1_617L</name>
</gene>
<dbReference type="Pfam" id="PF07150">
    <property type="entry name" value="DUF1390"/>
    <property type="match status" value="1"/>
</dbReference>
<evidence type="ECO:0000313" key="1">
    <source>
        <dbReference type="EMBL" id="AGE50565.1"/>
    </source>
</evidence>
<dbReference type="KEGG" id="vg:41900475"/>
<name>M1HW37_9PHYC</name>
<proteinExistence type="predicted"/>
<dbReference type="InterPro" id="IPR009820">
    <property type="entry name" value="DUF1390"/>
</dbReference>
<dbReference type="Proteomes" id="UP000243236">
    <property type="component" value="Segment"/>
</dbReference>
<protein>
    <submittedName>
        <fullName evidence="1">Uncharacterized protein</fullName>
    </submittedName>
</protein>
<dbReference type="GeneID" id="41900475"/>
<reference evidence="1 2" key="1">
    <citation type="submission" date="2012-10" db="EMBL/GenBank/DDBJ databases">
        <title>Towards defining the chloroviruses: a genomic journey through a genus of large DNA viruses.</title>
        <authorList>
            <person name="Jeanniard A."/>
            <person name="Dunigan D.D."/>
            <person name="Gurnon J.R."/>
            <person name="Agarkova I."/>
            <person name="Kang M."/>
            <person name="Vitek J."/>
            <person name="Duncan G."/>
            <person name="McClung O.W."/>
            <person name="Larsen M."/>
            <person name="Claverie J.-M."/>
            <person name="Van Etten J.L."/>
            <person name="Blanc G."/>
        </authorList>
    </citation>
    <scope>NUCLEOTIDE SEQUENCE [LARGE SCALE GENOMIC DNA]</scope>
</reference>
<dbReference type="EMBL" id="JX997159">
    <property type="protein sequence ID" value="AGE50565.1"/>
    <property type="molecule type" value="Genomic_DNA"/>
</dbReference>
<dbReference type="RefSeq" id="YP_009701901.1">
    <property type="nucleotide sequence ID" value="NC_044937.1"/>
</dbReference>
<accession>M1HW37</accession>